<reference evidence="1 2" key="1">
    <citation type="submission" date="2019-09" db="EMBL/GenBank/DDBJ databases">
        <title>Complete genome sequence of Arachidicoccus sp. B3-10 isolated from apple orchard soil.</title>
        <authorList>
            <person name="Kim H.S."/>
            <person name="Han K.-I."/>
            <person name="Suh M.K."/>
            <person name="Lee K.C."/>
            <person name="Eom M.K."/>
            <person name="Kim J.-S."/>
            <person name="Kang S.W."/>
            <person name="Sin Y."/>
            <person name="Lee J.-S."/>
        </authorList>
    </citation>
    <scope>NUCLEOTIDE SEQUENCE [LARGE SCALE GENOMIC DNA]</scope>
    <source>
        <strain evidence="1 2">B3-10</strain>
    </source>
</reference>
<gene>
    <name evidence="1" type="ORF">E0W69_006085</name>
</gene>
<evidence type="ECO:0000313" key="1">
    <source>
        <dbReference type="EMBL" id="QES88255.1"/>
    </source>
</evidence>
<dbReference type="RefSeq" id="WP_131329142.1">
    <property type="nucleotide sequence ID" value="NZ_CP044016.1"/>
</dbReference>
<dbReference type="EMBL" id="CP044016">
    <property type="protein sequence ID" value="QES88255.1"/>
    <property type="molecule type" value="Genomic_DNA"/>
</dbReference>
<dbReference type="KEGG" id="arac:E0W69_006085"/>
<sequence>MYTLKIQKLLNEVDKISLPEEKVKLILQAIQIADENQDKEWGYDLRLELINTERDLAFANESIPAFAWLLQTFDENPDVFNEKDFLWQYKWMISELYENPNISLAQIDAALNDFVVRLERNGYGKRAYYNEKVSEAIFQKDNSAIAKSLQELNSTDRDNMSDCQACEMDAEVSATILTDGFTKGEEMALPLLKKQYTCAHVPMRTLINLSNEASLLSEDKLAIDYANKAEEELSQMEYDSSILLSVMKLARFWAKSDLERAKSSLEKYIPIADGPVNRTQLLFSIYLLETLEFFPDGTIFNLQLPSSHLLYKENKNQYSKEELHDFYFPLAKDIAAKFDERNGNKNVSSQFSILNR</sequence>
<organism evidence="1 2">
    <name type="scientific">Rhizosphaericola mali</name>
    <dbReference type="NCBI Taxonomy" id="2545455"/>
    <lineage>
        <taxon>Bacteria</taxon>
        <taxon>Pseudomonadati</taxon>
        <taxon>Bacteroidota</taxon>
        <taxon>Chitinophagia</taxon>
        <taxon>Chitinophagales</taxon>
        <taxon>Chitinophagaceae</taxon>
        <taxon>Rhizosphaericola</taxon>
    </lineage>
</organism>
<keyword evidence="2" id="KW-1185">Reference proteome</keyword>
<evidence type="ECO:0000313" key="2">
    <source>
        <dbReference type="Proteomes" id="UP000292424"/>
    </source>
</evidence>
<protein>
    <submittedName>
        <fullName evidence="1">Uncharacterized protein</fullName>
    </submittedName>
</protein>
<dbReference type="OrthoDB" id="56388at2"/>
<dbReference type="Proteomes" id="UP000292424">
    <property type="component" value="Chromosome"/>
</dbReference>
<proteinExistence type="predicted"/>
<name>A0A5P2FYJ3_9BACT</name>
<accession>A0A5P2FYJ3</accession>
<dbReference type="AlphaFoldDB" id="A0A5P2FYJ3"/>